<reference evidence="1 2" key="1">
    <citation type="submission" date="2020-06" db="EMBL/GenBank/DDBJ databases">
        <authorList>
            <person name="Li R."/>
            <person name="Bekaert M."/>
        </authorList>
    </citation>
    <scope>NUCLEOTIDE SEQUENCE [LARGE SCALE GENOMIC DNA]</scope>
    <source>
        <strain evidence="2">wild</strain>
    </source>
</reference>
<evidence type="ECO:0000313" key="2">
    <source>
        <dbReference type="Proteomes" id="UP000507470"/>
    </source>
</evidence>
<evidence type="ECO:0008006" key="3">
    <source>
        <dbReference type="Google" id="ProtNLM"/>
    </source>
</evidence>
<organism evidence="1 2">
    <name type="scientific">Mytilus coruscus</name>
    <name type="common">Sea mussel</name>
    <dbReference type="NCBI Taxonomy" id="42192"/>
    <lineage>
        <taxon>Eukaryota</taxon>
        <taxon>Metazoa</taxon>
        <taxon>Spiralia</taxon>
        <taxon>Lophotrochozoa</taxon>
        <taxon>Mollusca</taxon>
        <taxon>Bivalvia</taxon>
        <taxon>Autobranchia</taxon>
        <taxon>Pteriomorphia</taxon>
        <taxon>Mytilida</taxon>
        <taxon>Mytiloidea</taxon>
        <taxon>Mytilidae</taxon>
        <taxon>Mytilinae</taxon>
        <taxon>Mytilus</taxon>
    </lineage>
</organism>
<evidence type="ECO:0000313" key="1">
    <source>
        <dbReference type="EMBL" id="CAC5365068.1"/>
    </source>
</evidence>
<dbReference type="AlphaFoldDB" id="A0A6J8AB64"/>
<accession>A0A6J8AB64</accession>
<sequence>MVGNGIQCIGPGICDCSTNCHQGTCCNGQCECFEGYTGNDCSHYNPNIMANTDVSVGMNVGDLSYYSSELKFVDIAKLLQTWITQRTSGPNANKWDTHEQHLVNWRNDGYPASLPDNMRLGKLMLRDTIGLYAPKGNYTLLYDGEGDISFRFAHEHIMYNGKGRMVININEGKAGIELILSKTNPANPVRNVRFIMPGFEDRYAKFPFYPPFLETFKRYSELRYMDVLHTNGQTTQTGTSYKHGIRRAAIEHMIDLSNWIGANPWFNIPHAADDNFITQFAKLVEKTFRNDLKIYIEYSNEVWNGIFRQTHYTQEQGTKLHLDPNSRKAGMRYYNKRSSEIMQIWKTVFGSQPDKIVPVWAWQTGYQDYTR</sequence>
<dbReference type="OrthoDB" id="527990at2759"/>
<keyword evidence="2" id="KW-1185">Reference proteome</keyword>
<dbReference type="Proteomes" id="UP000507470">
    <property type="component" value="Unassembled WGS sequence"/>
</dbReference>
<name>A0A6J8AB64_MYTCO</name>
<protein>
    <recommendedName>
        <fullName evidence="3">EGF-like domain-containing protein</fullName>
    </recommendedName>
</protein>
<gene>
    <name evidence="1" type="ORF">MCOR_5887</name>
</gene>
<proteinExistence type="predicted"/>
<dbReference type="EMBL" id="CACVKT020001098">
    <property type="protein sequence ID" value="CAC5365068.1"/>
    <property type="molecule type" value="Genomic_DNA"/>
</dbReference>